<dbReference type="SUPFAM" id="SSF53850">
    <property type="entry name" value="Periplasmic binding protein-like II"/>
    <property type="match status" value="1"/>
</dbReference>
<dbReference type="RefSeq" id="WP_066408212.1">
    <property type="nucleotide sequence ID" value="NZ_FKBS01000007.1"/>
</dbReference>
<feature type="chain" id="PRO_5007614016" evidence="1">
    <location>
        <begin position="30"/>
        <end position="366"/>
    </location>
</feature>
<dbReference type="Proteomes" id="UP000077037">
    <property type="component" value="Unassembled WGS sequence"/>
</dbReference>
<accession>A0A157LFP4</accession>
<dbReference type="AlphaFoldDB" id="A0A157LFP4"/>
<organism evidence="3 4">
    <name type="scientific">Bordetella ansorpii</name>
    <dbReference type="NCBI Taxonomy" id="288768"/>
    <lineage>
        <taxon>Bacteria</taxon>
        <taxon>Pseudomonadati</taxon>
        <taxon>Pseudomonadota</taxon>
        <taxon>Betaproteobacteria</taxon>
        <taxon>Burkholderiales</taxon>
        <taxon>Alcaligenaceae</taxon>
        <taxon>Bordetella</taxon>
    </lineage>
</organism>
<feature type="signal peptide" evidence="1">
    <location>
        <begin position="1"/>
        <end position="29"/>
    </location>
</feature>
<name>A0A157LFP4_9BORD</name>
<protein>
    <submittedName>
        <fullName evidence="3">Aliphatic sulfonates substrate-binding protein</fullName>
    </submittedName>
</protein>
<reference evidence="3 4" key="1">
    <citation type="submission" date="2016-03" db="EMBL/GenBank/DDBJ databases">
        <authorList>
            <consortium name="Pathogen Informatics"/>
        </authorList>
    </citation>
    <scope>NUCLEOTIDE SEQUENCE [LARGE SCALE GENOMIC DNA]</scope>
    <source>
        <strain evidence="3 4">NCTC13364</strain>
    </source>
</reference>
<feature type="domain" description="SsuA/THI5-like" evidence="2">
    <location>
        <begin position="71"/>
        <end position="258"/>
    </location>
</feature>
<gene>
    <name evidence="3" type="primary">ssuA_2</name>
    <name evidence="3" type="ORF">SAMEA1982600_00729</name>
</gene>
<evidence type="ECO:0000256" key="1">
    <source>
        <dbReference type="SAM" id="SignalP"/>
    </source>
</evidence>
<dbReference type="Pfam" id="PF09084">
    <property type="entry name" value="NMT1"/>
    <property type="match status" value="1"/>
</dbReference>
<evidence type="ECO:0000313" key="4">
    <source>
        <dbReference type="Proteomes" id="UP000077037"/>
    </source>
</evidence>
<dbReference type="PANTHER" id="PTHR30024:SF21">
    <property type="entry name" value="ABC TRANSPORTER SUBSTRATE-BINDING PROTEIN"/>
    <property type="match status" value="1"/>
</dbReference>
<sequence length="366" mass="39799">MKLLNTASRLLALPAIALALGAFSTNAIAAPPEVIRIGVATAGGGDPITWGGSPGSVARANHWLEEAFEPAGVRIEWLFFKGAGPAVNEALSNRQIDFAYQGDLPSVVGRANGLKTRILLTSGARNNLYVVTPSDSALRSIDQLKDRRVSLFRGTNGHLVAINVLASRGLTERDIKGVNLDTGSAQAALVSHGVDAAFGGYEWFKVRDQGLAKVIYSTQGQDPSFTRQASLLVRDDFAKEHPAEVQQVVDVFVRAAHWSSDEKNREALFRIWEKSGTPYASWQAEFKDQDLRTRNSPLADAFIVGRYQAVASDALKAKLVRREVATDGWFDTSFLQAALKKQGLEHYWTAYDPQGREAPEAHAAAK</sequence>
<proteinExistence type="predicted"/>
<dbReference type="OrthoDB" id="9780180at2"/>
<dbReference type="PANTHER" id="PTHR30024">
    <property type="entry name" value="ALIPHATIC SULFONATES-BINDING PROTEIN-RELATED"/>
    <property type="match status" value="1"/>
</dbReference>
<dbReference type="Gene3D" id="3.40.190.10">
    <property type="entry name" value="Periplasmic binding protein-like II"/>
    <property type="match status" value="2"/>
</dbReference>
<dbReference type="CDD" id="cd13555">
    <property type="entry name" value="PBP2_sulfate_ester_like"/>
    <property type="match status" value="1"/>
</dbReference>
<keyword evidence="1" id="KW-0732">Signal</keyword>
<evidence type="ECO:0000259" key="2">
    <source>
        <dbReference type="Pfam" id="PF09084"/>
    </source>
</evidence>
<dbReference type="InterPro" id="IPR015168">
    <property type="entry name" value="SsuA/THI5"/>
</dbReference>
<dbReference type="EMBL" id="FKBS01000007">
    <property type="protein sequence ID" value="SAH95602.1"/>
    <property type="molecule type" value="Genomic_DNA"/>
</dbReference>
<evidence type="ECO:0000313" key="3">
    <source>
        <dbReference type="EMBL" id="SAH95602.1"/>
    </source>
</evidence>